<evidence type="ECO:0000259" key="3">
    <source>
        <dbReference type="Pfam" id="PF12835"/>
    </source>
</evidence>
<dbReference type="InterPro" id="IPR024457">
    <property type="entry name" value="Putative_integrase_N"/>
</dbReference>
<dbReference type="Gene3D" id="1.10.443.10">
    <property type="entry name" value="Intergrase catalytic core"/>
    <property type="match status" value="1"/>
</dbReference>
<dbReference type="GO" id="GO:0015074">
    <property type="term" value="P:DNA integration"/>
    <property type="evidence" value="ECO:0007669"/>
    <property type="project" value="InterPro"/>
</dbReference>
<evidence type="ECO:0000313" key="5">
    <source>
        <dbReference type="Proteomes" id="UP001055111"/>
    </source>
</evidence>
<proteinExistence type="predicted"/>
<dbReference type="Pfam" id="PF12835">
    <property type="entry name" value="Integrase_1"/>
    <property type="match status" value="1"/>
</dbReference>
<protein>
    <submittedName>
        <fullName evidence="4">Integrase domain-containing protein</fullName>
    </submittedName>
</protein>
<dbReference type="RefSeq" id="WP_238213481.1">
    <property type="nucleotide sequence ID" value="NZ_BPUS01000008.1"/>
</dbReference>
<evidence type="ECO:0000259" key="2">
    <source>
        <dbReference type="Pfam" id="PF12834"/>
    </source>
</evidence>
<evidence type="ECO:0000256" key="1">
    <source>
        <dbReference type="ARBA" id="ARBA00023172"/>
    </source>
</evidence>
<name>A0AA37IBF2_9BURK</name>
<feature type="domain" description="Integrase catalytic" evidence="3">
    <location>
        <begin position="157"/>
        <end position="234"/>
    </location>
</feature>
<dbReference type="Proteomes" id="UP001055111">
    <property type="component" value="Unassembled WGS sequence"/>
</dbReference>
<reference evidence="4" key="1">
    <citation type="submission" date="2022-09" db="EMBL/GenBank/DDBJ databases">
        <title>Isolation and characterization of 3-chlorobenzoate degrading bacteria from soils in Shizuoka.</title>
        <authorList>
            <person name="Ifat A."/>
            <person name="Ogawa N."/>
            <person name="Kimbara K."/>
            <person name="Moriuchi R."/>
            <person name="Dohra H."/>
            <person name="Shintani M."/>
        </authorList>
    </citation>
    <scope>NUCLEOTIDE SEQUENCE</scope>
    <source>
        <strain evidence="4">19CS4-2</strain>
    </source>
</reference>
<sequence length="380" mass="42909">MSVTVNVRSELRRYKLPEDFKVALERLLEDNVDRVHSRTRVSSKPLSIKTQGYRVQKICRAFVELREIGYALQSPWALKQKHVEALVELWVSKKQTGGTIENKLTYLRALAEWMHKPNLIGPLESYVDRKEHGLVRSYIATEDKSWDGNGVDPIEKLAEIAQTDKYVAVQLRLQLTFGLRVEESFLLRPVESVGDDGMLHVTRGTKGGRNRVVPIGDGLDVLKEAAALTNPVSKTTIPLGYTKQQWKDRFYRVLRKHGVRKSALGITAHGLRHQNFHTMYEALAGVKAPVKGTGVIAPKVQHEEARRQVVEAAGHSRPSIANAYLSTHRVQLQKAPGVTLDQVRDAIVKFNGNKKAAANFLQISRQSVYRILERSRECDK</sequence>
<dbReference type="Pfam" id="PF12834">
    <property type="entry name" value="Phage_int_SAM_2"/>
    <property type="match status" value="1"/>
</dbReference>
<comment type="caution">
    <text evidence="4">The sequence shown here is derived from an EMBL/GenBank/DDBJ whole genome shotgun (WGS) entry which is preliminary data.</text>
</comment>
<gene>
    <name evidence="4" type="ORF">CBA19CS42_20090</name>
</gene>
<dbReference type="InterPro" id="IPR013762">
    <property type="entry name" value="Integrase-like_cat_sf"/>
</dbReference>
<accession>A0AA37IBF2</accession>
<dbReference type="EMBL" id="BPUS01000008">
    <property type="protein sequence ID" value="GJH26856.1"/>
    <property type="molecule type" value="Genomic_DNA"/>
</dbReference>
<evidence type="ECO:0000313" key="4">
    <source>
        <dbReference type="EMBL" id="GJH26856.1"/>
    </source>
</evidence>
<dbReference type="GO" id="GO:0003677">
    <property type="term" value="F:DNA binding"/>
    <property type="evidence" value="ECO:0007669"/>
    <property type="project" value="InterPro"/>
</dbReference>
<dbReference type="SUPFAM" id="SSF56349">
    <property type="entry name" value="DNA breaking-rejoining enzymes"/>
    <property type="match status" value="1"/>
</dbReference>
<dbReference type="InterPro" id="IPR024456">
    <property type="entry name" value="Integrase_catalytic_putative"/>
</dbReference>
<organism evidence="4 5">
    <name type="scientific">Caballeronia novacaledonica</name>
    <dbReference type="NCBI Taxonomy" id="1544861"/>
    <lineage>
        <taxon>Bacteria</taxon>
        <taxon>Pseudomonadati</taxon>
        <taxon>Pseudomonadota</taxon>
        <taxon>Betaproteobacteria</taxon>
        <taxon>Burkholderiales</taxon>
        <taxon>Burkholderiaceae</taxon>
        <taxon>Caballeronia</taxon>
    </lineage>
</organism>
<dbReference type="InterPro" id="IPR011010">
    <property type="entry name" value="DNA_brk_join_enz"/>
</dbReference>
<keyword evidence="1" id="KW-0233">DNA recombination</keyword>
<feature type="domain" description="Putative integrase N-terminal" evidence="2">
    <location>
        <begin position="47"/>
        <end position="113"/>
    </location>
</feature>
<dbReference type="AlphaFoldDB" id="A0AA37IBF2"/>
<dbReference type="GO" id="GO:0006310">
    <property type="term" value="P:DNA recombination"/>
    <property type="evidence" value="ECO:0007669"/>
    <property type="project" value="UniProtKB-KW"/>
</dbReference>